<comment type="caution">
    <text evidence="11">The sequence shown here is derived from an EMBL/GenBank/DDBJ whole genome shotgun (WGS) entry which is preliminary data.</text>
</comment>
<dbReference type="InterPro" id="IPR027463">
    <property type="entry name" value="AcrB_DN_DC_subdom"/>
</dbReference>
<evidence type="ECO:0000256" key="7">
    <source>
        <dbReference type="ARBA" id="ARBA00022989"/>
    </source>
</evidence>
<feature type="transmembrane region" description="Helical" evidence="9">
    <location>
        <begin position="997"/>
        <end position="1024"/>
    </location>
</feature>
<keyword evidence="7 9" id="KW-1133">Transmembrane helix</keyword>
<dbReference type="GO" id="GO:0009636">
    <property type="term" value="P:response to toxic substance"/>
    <property type="evidence" value="ECO:0007669"/>
    <property type="project" value="UniProtKB-ARBA"/>
</dbReference>
<keyword evidence="3 9" id="KW-0813">Transport</keyword>
<feature type="domain" description="SSD" evidence="10">
    <location>
        <begin position="400"/>
        <end position="495"/>
    </location>
</feature>
<dbReference type="EMBL" id="VTPY01000003">
    <property type="protein sequence ID" value="KAA0012975.1"/>
    <property type="molecule type" value="Genomic_DNA"/>
</dbReference>
<dbReference type="Pfam" id="PF00873">
    <property type="entry name" value="ACR_tran"/>
    <property type="match status" value="1"/>
</dbReference>
<evidence type="ECO:0000256" key="4">
    <source>
        <dbReference type="ARBA" id="ARBA00022475"/>
    </source>
</evidence>
<comment type="caution">
    <text evidence="9">Lacks conserved residue(s) required for the propagation of feature annotation.</text>
</comment>
<dbReference type="SUPFAM" id="SSF82693">
    <property type="entry name" value="Multidrug efflux transporter AcrB pore domain, PN1, PN2, PC1 and PC2 subdomains"/>
    <property type="match status" value="3"/>
</dbReference>
<dbReference type="InterPro" id="IPR000731">
    <property type="entry name" value="SSD"/>
</dbReference>
<dbReference type="FunFam" id="3.30.70.1430:FF:000001">
    <property type="entry name" value="Efflux pump membrane transporter"/>
    <property type="match status" value="1"/>
</dbReference>
<keyword evidence="5 9" id="KW-0997">Cell inner membrane</keyword>
<dbReference type="GO" id="GO:0042910">
    <property type="term" value="F:xenobiotic transmembrane transporter activity"/>
    <property type="evidence" value="ECO:0007669"/>
    <property type="project" value="TreeGrafter"/>
</dbReference>
<keyword evidence="6 9" id="KW-0812">Transmembrane</keyword>
<evidence type="ECO:0000256" key="2">
    <source>
        <dbReference type="ARBA" id="ARBA00010942"/>
    </source>
</evidence>
<dbReference type="PRINTS" id="PR00702">
    <property type="entry name" value="ACRIFLAVINRP"/>
</dbReference>
<accession>A0A7V7G0K0</accession>
<keyword evidence="12" id="KW-1185">Reference proteome</keyword>
<evidence type="ECO:0000256" key="8">
    <source>
        <dbReference type="ARBA" id="ARBA00023136"/>
    </source>
</evidence>
<protein>
    <recommendedName>
        <fullName evidence="9">Efflux pump membrane transporter</fullName>
    </recommendedName>
</protein>
<dbReference type="Gene3D" id="1.20.1640.10">
    <property type="entry name" value="Multidrug efflux transporter AcrB transmembrane domain"/>
    <property type="match status" value="2"/>
</dbReference>
<feature type="transmembrane region" description="Helical" evidence="9">
    <location>
        <begin position="340"/>
        <end position="359"/>
    </location>
</feature>
<dbReference type="NCBIfam" id="NF000282">
    <property type="entry name" value="RND_permease_1"/>
    <property type="match status" value="1"/>
</dbReference>
<keyword evidence="4" id="KW-1003">Cell membrane</keyword>
<keyword evidence="8 9" id="KW-0472">Membrane</keyword>
<feature type="transmembrane region" description="Helical" evidence="9">
    <location>
        <begin position="920"/>
        <end position="944"/>
    </location>
</feature>
<dbReference type="PANTHER" id="PTHR32063:SF10">
    <property type="entry name" value="EFFLUX PUMP MEMBRANE TRANSPORTER"/>
    <property type="match status" value="1"/>
</dbReference>
<dbReference type="Proteomes" id="UP000486760">
    <property type="component" value="Unassembled WGS sequence"/>
</dbReference>
<organism evidence="11 12">
    <name type="scientific">Billgrantia pellis</name>
    <dbReference type="NCBI Taxonomy" id="2606936"/>
    <lineage>
        <taxon>Bacteria</taxon>
        <taxon>Pseudomonadati</taxon>
        <taxon>Pseudomonadota</taxon>
        <taxon>Gammaproteobacteria</taxon>
        <taxon>Oceanospirillales</taxon>
        <taxon>Halomonadaceae</taxon>
        <taxon>Billgrantia</taxon>
    </lineage>
</organism>
<evidence type="ECO:0000313" key="11">
    <source>
        <dbReference type="EMBL" id="KAA0012975.1"/>
    </source>
</evidence>
<dbReference type="NCBIfam" id="TIGR00915">
    <property type="entry name" value="2A0602"/>
    <property type="match status" value="1"/>
</dbReference>
<dbReference type="Gene3D" id="3.30.70.1440">
    <property type="entry name" value="Multidrug efflux transporter AcrB pore domain"/>
    <property type="match status" value="1"/>
</dbReference>
<dbReference type="InterPro" id="IPR004764">
    <property type="entry name" value="MdtF-like"/>
</dbReference>
<dbReference type="GO" id="GO:0005886">
    <property type="term" value="C:plasma membrane"/>
    <property type="evidence" value="ECO:0007669"/>
    <property type="project" value="UniProtKB-SubCell"/>
</dbReference>
<proteinExistence type="inferred from homology"/>
<evidence type="ECO:0000313" key="12">
    <source>
        <dbReference type="Proteomes" id="UP000486760"/>
    </source>
</evidence>
<feature type="transmembrane region" description="Helical" evidence="9">
    <location>
        <begin position="969"/>
        <end position="991"/>
    </location>
</feature>
<feature type="transmembrane region" description="Helical" evidence="9">
    <location>
        <begin position="392"/>
        <end position="413"/>
    </location>
</feature>
<feature type="transmembrane region" description="Helical" evidence="9">
    <location>
        <begin position="366"/>
        <end position="386"/>
    </location>
</feature>
<dbReference type="FunFam" id="1.20.1640.10:FF:000001">
    <property type="entry name" value="Efflux pump membrane transporter"/>
    <property type="match status" value="1"/>
</dbReference>
<dbReference type="Gene3D" id="3.30.70.1430">
    <property type="entry name" value="Multidrug efflux transporter AcrB pore domain"/>
    <property type="match status" value="2"/>
</dbReference>
<dbReference type="RefSeq" id="WP_149327929.1">
    <property type="nucleotide sequence ID" value="NZ_VTPY01000003.1"/>
</dbReference>
<feature type="transmembrane region" description="Helical" evidence="9">
    <location>
        <begin position="473"/>
        <end position="497"/>
    </location>
</feature>
<sequence length="1044" mass="112147">MSRFFLDRPNFAWVLAIFILLAGLLAIPSLPVSQFPNVVPPQISVSASYPGASATVVADSVTNVIEEELNGARGMLYFESSSEAGRSQITVTFDTDINPDMAQVDVQNRLKNAEARLPGSVVQQGIQVEQISGSEFMIYSLLADEGAGLGPVDLSDYAARTVNNEIRRVKGVGRVQFYSSEAAMRVWLNPHQLLGYGLSVEDVNQAIASQNIQVPAGSFGARPSASGQELTATIALQGTMQSVEEFGRIVLKANQDGSMVRLSDVARLEIGLMDYMFGSREDGRESVAAGVQLAPGANAIETAEAVRGRLEELSSNFPEGISYSVPYDTSGFVEASIKKVLATLLQAMVLVFLSIYLFLQNLRYTLVPTIVVPICLAGTLAVMYALGFSVNMMTMFGMVLVIGILVDDAIVIIENVERIMVEEGLPPKEATIKAMGQVRSAIIGAVLVMAAVFFPMAFMGGSVGVIYQQFSLTMAVSVLFSGFLALTFTPALCATLLKPVTKGVHAEKKGLFGWFNHCFGQLTDRFTWLSSQLVRRTARCMLLYAALVGVMGFLYVQLPESFVPVEDQGYYYVDIQLPPGAAYPRTEATIEEVEDFIVSQEATGSSLFVLGYSFSGTGSNAALGFPMLKDWSERGEGATAADMVTAVNERFSGHQDGVITAVEPPPIEGLGTAGGFSFRLQDRGGLGRDALVQARDELLEKANASPIIAYAMTEGLEDAPQLRVHVDREQAQALGVSFETISSIISTAYGSAIVNEFPNDGRMQRVVVQADAHYRMTPESLLTLNVLNASGDLVPVSSFATTSWENGPIQISRYNGYPAFKISGDANPGHSSGEAIAELERIADELPLGIGYEWTALSYQEKLAGAQAPKLFALAILVVFLVLVALYESWKIPVAVMLIVPVGVMGGVLMMTLVGLPNDVYFKVGLITIVGLSSKNAILIVEFAKSLHEQGMSLIDAAVEAVRLRFRPIIMTSLSFLLGVSPLIIATGAGAASQRAIGFGLVGGMLATILLGVLFVPIFFVWVLSLFSKRNDAASENTLEEIRS</sequence>
<dbReference type="PANTHER" id="PTHR32063">
    <property type="match status" value="1"/>
</dbReference>
<comment type="subcellular location">
    <subcellularLocation>
        <location evidence="1 9">Cell inner membrane</location>
        <topology evidence="1 9">Multi-pass membrane protein</topology>
    </subcellularLocation>
</comment>
<dbReference type="InterPro" id="IPR001036">
    <property type="entry name" value="Acrflvin-R"/>
</dbReference>
<dbReference type="GO" id="GO:0015562">
    <property type="term" value="F:efflux transmembrane transporter activity"/>
    <property type="evidence" value="ECO:0007669"/>
    <property type="project" value="InterPro"/>
</dbReference>
<evidence type="ECO:0000256" key="1">
    <source>
        <dbReference type="ARBA" id="ARBA00004429"/>
    </source>
</evidence>
<dbReference type="Gene3D" id="3.30.70.1320">
    <property type="entry name" value="Multidrug efflux transporter AcrB pore domain like"/>
    <property type="match status" value="1"/>
</dbReference>
<gene>
    <name evidence="11" type="ORF">F0A17_08620</name>
</gene>
<feature type="transmembrane region" description="Helical" evidence="9">
    <location>
        <begin position="871"/>
        <end position="887"/>
    </location>
</feature>
<dbReference type="SUPFAM" id="SSF82714">
    <property type="entry name" value="Multidrug efflux transporter AcrB TolC docking domain, DN and DC subdomains"/>
    <property type="match status" value="2"/>
</dbReference>
<feature type="transmembrane region" description="Helical" evidence="9">
    <location>
        <begin position="894"/>
        <end position="914"/>
    </location>
</feature>
<evidence type="ECO:0000256" key="3">
    <source>
        <dbReference type="ARBA" id="ARBA00022448"/>
    </source>
</evidence>
<name>A0A7V7G0K0_9GAMM</name>
<feature type="transmembrane region" description="Helical" evidence="9">
    <location>
        <begin position="541"/>
        <end position="558"/>
    </location>
</feature>
<dbReference type="Gene3D" id="3.30.2090.10">
    <property type="entry name" value="Multidrug efflux transporter AcrB TolC docking domain, DN and DC subdomains"/>
    <property type="match status" value="2"/>
</dbReference>
<comment type="similarity">
    <text evidence="2 9">Belongs to the resistance-nodulation-cell division (RND) (TC 2.A.6) family.</text>
</comment>
<feature type="transmembrane region" description="Helical" evidence="9">
    <location>
        <begin position="441"/>
        <end position="467"/>
    </location>
</feature>
<evidence type="ECO:0000256" key="9">
    <source>
        <dbReference type="RuleBase" id="RU364070"/>
    </source>
</evidence>
<evidence type="ECO:0000259" key="10">
    <source>
        <dbReference type="PROSITE" id="PS50156"/>
    </source>
</evidence>
<reference evidence="11 12" key="1">
    <citation type="submission" date="2019-08" db="EMBL/GenBank/DDBJ databases">
        <title>Bioinformatics analysis of the strain L3 and L5.</title>
        <authorList>
            <person name="Li X."/>
        </authorList>
    </citation>
    <scope>NUCLEOTIDE SEQUENCE [LARGE SCALE GENOMIC DNA]</scope>
    <source>
        <strain evidence="11 12">L5</strain>
    </source>
</reference>
<evidence type="ECO:0000256" key="6">
    <source>
        <dbReference type="ARBA" id="ARBA00022692"/>
    </source>
</evidence>
<dbReference type="AlphaFoldDB" id="A0A7V7G0K0"/>
<dbReference type="PROSITE" id="PS50156">
    <property type="entry name" value="SSD"/>
    <property type="match status" value="1"/>
</dbReference>
<dbReference type="SUPFAM" id="SSF82866">
    <property type="entry name" value="Multidrug efflux transporter AcrB transmembrane domain"/>
    <property type="match status" value="2"/>
</dbReference>
<evidence type="ECO:0000256" key="5">
    <source>
        <dbReference type="ARBA" id="ARBA00022519"/>
    </source>
</evidence>